<dbReference type="EMBL" id="CAKXAJ010026153">
    <property type="protein sequence ID" value="CAH2259759.1"/>
    <property type="molecule type" value="Genomic_DNA"/>
</dbReference>
<comment type="similarity">
    <text evidence="4">Belongs to the ELP5 family.</text>
</comment>
<dbReference type="GO" id="GO:0002098">
    <property type="term" value="P:tRNA wobble uridine modification"/>
    <property type="evidence" value="ECO:0007669"/>
    <property type="project" value="InterPro"/>
</dbReference>
<keyword evidence="10" id="KW-1185">Reference proteome</keyword>
<gene>
    <name evidence="9" type="primary">jg24329</name>
    <name evidence="9" type="ORF">PAEG_LOCUS23649</name>
</gene>
<evidence type="ECO:0000313" key="9">
    <source>
        <dbReference type="EMBL" id="CAH2259759.1"/>
    </source>
</evidence>
<organism evidence="9 10">
    <name type="scientific">Pararge aegeria aegeria</name>
    <dbReference type="NCBI Taxonomy" id="348720"/>
    <lineage>
        <taxon>Eukaryota</taxon>
        <taxon>Metazoa</taxon>
        <taxon>Ecdysozoa</taxon>
        <taxon>Arthropoda</taxon>
        <taxon>Hexapoda</taxon>
        <taxon>Insecta</taxon>
        <taxon>Pterygota</taxon>
        <taxon>Neoptera</taxon>
        <taxon>Endopterygota</taxon>
        <taxon>Lepidoptera</taxon>
        <taxon>Glossata</taxon>
        <taxon>Ditrysia</taxon>
        <taxon>Papilionoidea</taxon>
        <taxon>Nymphalidae</taxon>
        <taxon>Satyrinae</taxon>
        <taxon>Satyrini</taxon>
        <taxon>Parargina</taxon>
        <taxon>Pararge</taxon>
    </lineage>
</organism>
<name>A0A8S4S866_9NEOP</name>
<dbReference type="AlphaFoldDB" id="A0A8S4S866"/>
<dbReference type="GO" id="GO:0000049">
    <property type="term" value="F:tRNA binding"/>
    <property type="evidence" value="ECO:0007669"/>
    <property type="project" value="TreeGrafter"/>
</dbReference>
<reference evidence="9" key="1">
    <citation type="submission" date="2022-03" db="EMBL/GenBank/DDBJ databases">
        <authorList>
            <person name="Lindestad O."/>
        </authorList>
    </citation>
    <scope>NUCLEOTIDE SEQUENCE</scope>
</reference>
<dbReference type="GO" id="GO:0005829">
    <property type="term" value="C:cytosol"/>
    <property type="evidence" value="ECO:0007669"/>
    <property type="project" value="TreeGrafter"/>
</dbReference>
<keyword evidence="7" id="KW-0819">tRNA processing</keyword>
<evidence type="ECO:0000256" key="5">
    <source>
        <dbReference type="ARBA" id="ARBA00020264"/>
    </source>
</evidence>
<dbReference type="PANTHER" id="PTHR15641">
    <property type="entry name" value="ELONGATOR COMPLEX PROTEIN 5"/>
    <property type="match status" value="1"/>
</dbReference>
<comment type="subcellular location">
    <subcellularLocation>
        <location evidence="2">Cytoplasm</location>
    </subcellularLocation>
    <subcellularLocation>
        <location evidence="1">Nucleus</location>
    </subcellularLocation>
</comment>
<evidence type="ECO:0000256" key="8">
    <source>
        <dbReference type="ARBA" id="ARBA00023242"/>
    </source>
</evidence>
<evidence type="ECO:0000313" key="10">
    <source>
        <dbReference type="Proteomes" id="UP000838756"/>
    </source>
</evidence>
<evidence type="ECO:0000256" key="4">
    <source>
        <dbReference type="ARBA" id="ARBA00009567"/>
    </source>
</evidence>
<dbReference type="InterPro" id="IPR019519">
    <property type="entry name" value="Elp5"/>
</dbReference>
<sequence>MTLFKLKAASCVLIEDDCDKNVLPLISELVEKSSLNILCYEQPICVWQNIYSGNSLQCFKDSQLKEWQNSSAVKTVHMIDSVNQMILDVGWDNCLTCLRNLLSTPEVVKLILILHRDCLTNSKIRIQLTHLANAIVSYDKIKSNKIRVQIKKGGKLCKSEEIISYNALTSTLNLTPIVKDIVSVDEPEKVLPNELSTFKIEIDQIQQLEKNKLKLPYMSKINEGKGKVYYEPDAVDDWDDEDPDDDLDI</sequence>
<evidence type="ECO:0000256" key="6">
    <source>
        <dbReference type="ARBA" id="ARBA00022490"/>
    </source>
</evidence>
<dbReference type="GO" id="GO:0033588">
    <property type="term" value="C:elongator holoenzyme complex"/>
    <property type="evidence" value="ECO:0007669"/>
    <property type="project" value="InterPro"/>
</dbReference>
<comment type="caution">
    <text evidence="9">The sequence shown here is derived from an EMBL/GenBank/DDBJ whole genome shotgun (WGS) entry which is preliminary data.</text>
</comment>
<evidence type="ECO:0000256" key="7">
    <source>
        <dbReference type="ARBA" id="ARBA00022694"/>
    </source>
</evidence>
<keyword evidence="8" id="KW-0539">Nucleus</keyword>
<dbReference type="OrthoDB" id="166907at2759"/>
<dbReference type="PANTHER" id="PTHR15641:SF1">
    <property type="entry name" value="ELONGATOR COMPLEX PROTEIN 5"/>
    <property type="match status" value="1"/>
</dbReference>
<accession>A0A8S4S866</accession>
<dbReference type="GO" id="GO:0005634">
    <property type="term" value="C:nucleus"/>
    <property type="evidence" value="ECO:0007669"/>
    <property type="project" value="UniProtKB-SubCell"/>
</dbReference>
<protein>
    <recommendedName>
        <fullName evidence="5">Elongator complex protein 5</fullName>
    </recommendedName>
</protein>
<evidence type="ECO:0000256" key="1">
    <source>
        <dbReference type="ARBA" id="ARBA00004123"/>
    </source>
</evidence>
<dbReference type="Pfam" id="PF10483">
    <property type="entry name" value="Elong_Iki1"/>
    <property type="match status" value="1"/>
</dbReference>
<comment type="pathway">
    <text evidence="3">tRNA modification; 5-methoxycarbonylmethyl-2-thiouridine-tRNA biosynthesis.</text>
</comment>
<evidence type="ECO:0000256" key="3">
    <source>
        <dbReference type="ARBA" id="ARBA00005043"/>
    </source>
</evidence>
<proteinExistence type="inferred from homology"/>
<evidence type="ECO:0000256" key="2">
    <source>
        <dbReference type="ARBA" id="ARBA00004496"/>
    </source>
</evidence>
<keyword evidence="6" id="KW-0963">Cytoplasm</keyword>
<dbReference type="Proteomes" id="UP000838756">
    <property type="component" value="Unassembled WGS sequence"/>
</dbReference>